<comment type="catalytic activity">
    <reaction evidence="8 9 10">
        <text>2-[(2R,5Z)-2-carboxy-4-methylthiazol-5(2H)-ylidene]ethyl phosphate + 4-amino-2-methyl-5-(diphosphooxymethyl)pyrimidine + 2 H(+) = thiamine phosphate + CO2 + diphosphate</text>
        <dbReference type="Rhea" id="RHEA:47844"/>
        <dbReference type="ChEBI" id="CHEBI:15378"/>
        <dbReference type="ChEBI" id="CHEBI:16526"/>
        <dbReference type="ChEBI" id="CHEBI:33019"/>
        <dbReference type="ChEBI" id="CHEBI:37575"/>
        <dbReference type="ChEBI" id="CHEBI:57841"/>
        <dbReference type="ChEBI" id="CHEBI:62899"/>
        <dbReference type="EC" id="2.5.1.3"/>
    </reaction>
</comment>
<dbReference type="AlphaFoldDB" id="A0A4U8TQG8"/>
<feature type="binding site" evidence="9">
    <location>
        <position position="90"/>
    </location>
    <ligand>
        <name>Mg(2+)</name>
        <dbReference type="ChEBI" id="CHEBI:18420"/>
    </ligand>
</feature>
<dbReference type="InterPro" id="IPR013785">
    <property type="entry name" value="Aldolase_TIM"/>
</dbReference>
<dbReference type="EMBL" id="JRPD02000003">
    <property type="protein sequence ID" value="TLE01178.1"/>
    <property type="molecule type" value="Genomic_DNA"/>
</dbReference>
<comment type="pathway">
    <text evidence="1 9 11">Cofactor biosynthesis; thiamine diphosphate biosynthesis; thiamine phosphate from 4-amino-2-methyl-5-diphosphomethylpyrimidine and 4-methyl-5-(2-phosphoethyl)-thiazole: step 1/1.</text>
</comment>
<reference evidence="13 14" key="1">
    <citation type="journal article" date="2014" name="Genome Announc.">
        <title>Draft genome sequences of eight enterohepatic helicobacter species isolated from both laboratory and wild rodents.</title>
        <authorList>
            <person name="Sheh A."/>
            <person name="Shen Z."/>
            <person name="Fox J.G."/>
        </authorList>
    </citation>
    <scope>NUCLEOTIDE SEQUENCE [LARGE SCALE GENOMIC DNA]</scope>
    <source>
        <strain evidence="13 14">ST1</strain>
    </source>
</reference>
<dbReference type="EC" id="2.5.1.3" evidence="9"/>
<evidence type="ECO:0000256" key="11">
    <source>
        <dbReference type="RuleBase" id="RU004253"/>
    </source>
</evidence>
<evidence type="ECO:0000256" key="4">
    <source>
        <dbReference type="ARBA" id="ARBA00022842"/>
    </source>
</evidence>
<feature type="binding site" evidence="9">
    <location>
        <position position="108"/>
    </location>
    <ligand>
        <name>4-amino-2-methyl-5-(diphosphooxymethyl)pyrimidine</name>
        <dbReference type="ChEBI" id="CHEBI:57841"/>
    </ligand>
</feature>
<evidence type="ECO:0000313" key="13">
    <source>
        <dbReference type="EMBL" id="TLE01178.1"/>
    </source>
</evidence>
<feature type="binding site" evidence="9">
    <location>
        <begin position="135"/>
        <end position="137"/>
    </location>
    <ligand>
        <name>2-[(2R,5Z)-2-carboxy-4-methylthiazol-5(2H)-ylidene]ethyl phosphate</name>
        <dbReference type="ChEBI" id="CHEBI:62899"/>
    </ligand>
</feature>
<dbReference type="InterPro" id="IPR034291">
    <property type="entry name" value="TMP_synthase"/>
</dbReference>
<proteinExistence type="inferred from homology"/>
<comment type="catalytic activity">
    <reaction evidence="6 9 10">
        <text>4-methyl-5-(2-phosphooxyethyl)-thiazole + 4-amino-2-methyl-5-(diphosphooxymethyl)pyrimidine + H(+) = thiamine phosphate + diphosphate</text>
        <dbReference type="Rhea" id="RHEA:22328"/>
        <dbReference type="ChEBI" id="CHEBI:15378"/>
        <dbReference type="ChEBI" id="CHEBI:33019"/>
        <dbReference type="ChEBI" id="CHEBI:37575"/>
        <dbReference type="ChEBI" id="CHEBI:57841"/>
        <dbReference type="ChEBI" id="CHEBI:58296"/>
        <dbReference type="EC" id="2.5.1.3"/>
    </reaction>
</comment>
<evidence type="ECO:0000256" key="7">
    <source>
        <dbReference type="ARBA" id="ARBA00047851"/>
    </source>
</evidence>
<keyword evidence="4 9" id="KW-0460">Magnesium</keyword>
<comment type="caution">
    <text evidence="13">The sequence shown here is derived from an EMBL/GenBank/DDBJ whole genome shotgun (WGS) entry which is preliminary data.</text>
</comment>
<dbReference type="GO" id="GO:0005737">
    <property type="term" value="C:cytoplasm"/>
    <property type="evidence" value="ECO:0007669"/>
    <property type="project" value="TreeGrafter"/>
</dbReference>
<comment type="cofactor">
    <cofactor evidence="9">
        <name>Mg(2+)</name>
        <dbReference type="ChEBI" id="CHEBI:18420"/>
    </cofactor>
    <text evidence="9">Binds 1 Mg(2+) ion per subunit.</text>
</comment>
<dbReference type="GO" id="GO:0009229">
    <property type="term" value="P:thiamine diphosphate biosynthetic process"/>
    <property type="evidence" value="ECO:0007669"/>
    <property type="project" value="UniProtKB-UniRule"/>
</dbReference>
<comment type="function">
    <text evidence="9">Condenses 4-methyl-5-(beta-hydroxyethyl)thiazole monophosphate (THZ-P) and 2-methyl-4-amino-5-hydroxymethyl pyrimidine pyrophosphate (HMP-PP) to form thiamine monophosphate (TMP).</text>
</comment>
<dbReference type="Proteomes" id="UP000029922">
    <property type="component" value="Unassembled WGS sequence"/>
</dbReference>
<dbReference type="InterPro" id="IPR036206">
    <property type="entry name" value="ThiamineP_synth_sf"/>
</dbReference>
<dbReference type="Pfam" id="PF02581">
    <property type="entry name" value="TMP-TENI"/>
    <property type="match status" value="1"/>
</dbReference>
<dbReference type="PANTHER" id="PTHR20857">
    <property type="entry name" value="THIAMINE-PHOSPHATE PYROPHOSPHORYLASE"/>
    <property type="match status" value="1"/>
</dbReference>
<feature type="binding site" evidence="9">
    <location>
        <position position="165"/>
    </location>
    <ligand>
        <name>2-[(2R,5Z)-2-carboxy-4-methylthiazol-5(2H)-ylidene]ethyl phosphate</name>
        <dbReference type="ChEBI" id="CHEBI:62899"/>
    </ligand>
</feature>
<feature type="binding site" evidence="9">
    <location>
        <position position="71"/>
    </location>
    <ligand>
        <name>Mg(2+)</name>
        <dbReference type="ChEBI" id="CHEBI:18420"/>
    </ligand>
</feature>
<dbReference type="CDD" id="cd00564">
    <property type="entry name" value="TMP_TenI"/>
    <property type="match status" value="1"/>
</dbReference>
<dbReference type="SUPFAM" id="SSF51391">
    <property type="entry name" value="Thiamin phosphate synthase"/>
    <property type="match status" value="1"/>
</dbReference>
<dbReference type="GO" id="GO:0000287">
    <property type="term" value="F:magnesium ion binding"/>
    <property type="evidence" value="ECO:0007669"/>
    <property type="project" value="UniProtKB-UniRule"/>
</dbReference>
<dbReference type="GO" id="GO:0004789">
    <property type="term" value="F:thiamine-phosphate diphosphorylase activity"/>
    <property type="evidence" value="ECO:0007669"/>
    <property type="project" value="UniProtKB-UniRule"/>
</dbReference>
<dbReference type="NCBIfam" id="TIGR00693">
    <property type="entry name" value="thiE"/>
    <property type="match status" value="1"/>
</dbReference>
<dbReference type="OrthoDB" id="9810880at2"/>
<evidence type="ECO:0000256" key="6">
    <source>
        <dbReference type="ARBA" id="ARBA00047334"/>
    </source>
</evidence>
<feature type="binding site" evidence="9">
    <location>
        <begin position="38"/>
        <end position="42"/>
    </location>
    <ligand>
        <name>4-amino-2-methyl-5-(diphosphooxymethyl)pyrimidine</name>
        <dbReference type="ChEBI" id="CHEBI:57841"/>
    </ligand>
</feature>
<keyword evidence="3 9" id="KW-0479">Metal-binding</keyword>
<dbReference type="UniPathway" id="UPA00060">
    <property type="reaction ID" value="UER00141"/>
</dbReference>
<dbReference type="Gene3D" id="3.20.20.70">
    <property type="entry name" value="Aldolase class I"/>
    <property type="match status" value="1"/>
</dbReference>
<dbReference type="STRING" id="216.LS73_01710"/>
<evidence type="ECO:0000256" key="10">
    <source>
        <dbReference type="RuleBase" id="RU003826"/>
    </source>
</evidence>
<evidence type="ECO:0000256" key="1">
    <source>
        <dbReference type="ARBA" id="ARBA00005165"/>
    </source>
</evidence>
<feature type="binding site" evidence="9">
    <location>
        <begin position="183"/>
        <end position="184"/>
    </location>
    <ligand>
        <name>2-[(2R,5Z)-2-carboxy-4-methylthiazol-5(2H)-ylidene]ethyl phosphate</name>
        <dbReference type="ChEBI" id="CHEBI:62899"/>
    </ligand>
</feature>
<evidence type="ECO:0000256" key="5">
    <source>
        <dbReference type="ARBA" id="ARBA00022977"/>
    </source>
</evidence>
<feature type="domain" description="Thiamine phosphate synthase/TenI" evidence="12">
    <location>
        <begin position="8"/>
        <end position="185"/>
    </location>
</feature>
<comment type="catalytic activity">
    <reaction evidence="7 9 10">
        <text>2-(2-carboxy-4-methylthiazol-5-yl)ethyl phosphate + 4-amino-2-methyl-5-(diphosphooxymethyl)pyrimidine + 2 H(+) = thiamine phosphate + CO2 + diphosphate</text>
        <dbReference type="Rhea" id="RHEA:47848"/>
        <dbReference type="ChEBI" id="CHEBI:15378"/>
        <dbReference type="ChEBI" id="CHEBI:16526"/>
        <dbReference type="ChEBI" id="CHEBI:33019"/>
        <dbReference type="ChEBI" id="CHEBI:37575"/>
        <dbReference type="ChEBI" id="CHEBI:57841"/>
        <dbReference type="ChEBI" id="CHEBI:62890"/>
        <dbReference type="EC" id="2.5.1.3"/>
    </reaction>
</comment>
<gene>
    <name evidence="9 13" type="primary">thiE</name>
    <name evidence="13" type="ORF">LS73_002605</name>
</gene>
<dbReference type="GO" id="GO:0009228">
    <property type="term" value="P:thiamine biosynthetic process"/>
    <property type="evidence" value="ECO:0007669"/>
    <property type="project" value="UniProtKB-KW"/>
</dbReference>
<name>A0A4U8TQG8_9HELI</name>
<evidence type="ECO:0000256" key="9">
    <source>
        <dbReference type="HAMAP-Rule" id="MF_00097"/>
    </source>
</evidence>
<sequence>MMNRLYGLYGISDCKLTPYVNIFQYLESAISGGLRIFQLRDKIHSDNDIEGLARELQDFCHSKDVLFIINDRYKLALKINADGIHLGRDELDCFQDLRNSFSGIIGISCYASIESAMYYEDLGADYVAFGAFFPSHTKPNATTAPVTLLKEAKVKCKIPICAIGGINVSNVGLLRDADMIAVISSLWSNDNLSLPCESSNFIRYNASSLLLAWKS</sequence>
<keyword evidence="2 9" id="KW-0808">Transferase</keyword>
<evidence type="ECO:0000259" key="12">
    <source>
        <dbReference type="Pfam" id="PF02581"/>
    </source>
</evidence>
<dbReference type="InterPro" id="IPR022998">
    <property type="entry name" value="ThiamineP_synth_TenI"/>
</dbReference>
<dbReference type="PANTHER" id="PTHR20857:SF15">
    <property type="entry name" value="THIAMINE-PHOSPHATE SYNTHASE"/>
    <property type="match status" value="1"/>
</dbReference>
<feature type="binding site" evidence="9">
    <location>
        <position position="138"/>
    </location>
    <ligand>
        <name>4-amino-2-methyl-5-(diphosphooxymethyl)pyrimidine</name>
        <dbReference type="ChEBI" id="CHEBI:57841"/>
    </ligand>
</feature>
<evidence type="ECO:0000313" key="14">
    <source>
        <dbReference type="Proteomes" id="UP000029922"/>
    </source>
</evidence>
<evidence type="ECO:0000256" key="2">
    <source>
        <dbReference type="ARBA" id="ARBA00022679"/>
    </source>
</evidence>
<dbReference type="HAMAP" id="MF_00097">
    <property type="entry name" value="TMP_synthase"/>
    <property type="match status" value="1"/>
</dbReference>
<organism evidence="13 14">
    <name type="scientific">Helicobacter muridarum</name>
    <dbReference type="NCBI Taxonomy" id="216"/>
    <lineage>
        <taxon>Bacteria</taxon>
        <taxon>Pseudomonadati</taxon>
        <taxon>Campylobacterota</taxon>
        <taxon>Epsilonproteobacteria</taxon>
        <taxon>Campylobacterales</taxon>
        <taxon>Helicobacteraceae</taxon>
        <taxon>Helicobacter</taxon>
    </lineage>
</organism>
<feature type="binding site" evidence="9">
    <location>
        <position position="70"/>
    </location>
    <ligand>
        <name>4-amino-2-methyl-5-(diphosphooxymethyl)pyrimidine</name>
        <dbReference type="ChEBI" id="CHEBI:57841"/>
    </ligand>
</feature>
<keyword evidence="5 9" id="KW-0784">Thiamine biosynthesis</keyword>
<evidence type="ECO:0000256" key="3">
    <source>
        <dbReference type="ARBA" id="ARBA00022723"/>
    </source>
</evidence>
<accession>A0A4U8TQG8</accession>
<comment type="similarity">
    <text evidence="9 10">Belongs to the thiamine-phosphate synthase family.</text>
</comment>
<protein>
    <recommendedName>
        <fullName evidence="9">Thiamine-phosphate synthase</fullName>
        <shortName evidence="9">TP synthase</shortName>
        <shortName evidence="9">TPS</shortName>
        <ecNumber evidence="9">2.5.1.3</ecNumber>
    </recommendedName>
    <alternativeName>
        <fullName evidence="9">Thiamine-phosphate pyrophosphorylase</fullName>
        <shortName evidence="9">TMP pyrophosphorylase</shortName>
        <shortName evidence="9">TMP-PPase</shortName>
    </alternativeName>
</protein>
<evidence type="ECO:0000256" key="8">
    <source>
        <dbReference type="ARBA" id="ARBA00047883"/>
    </source>
</evidence>